<dbReference type="PANTHER" id="PTHR37305">
    <property type="entry name" value="INTEGRAL MEMBRANE PROTEIN-RELATED"/>
    <property type="match status" value="1"/>
</dbReference>
<keyword evidence="3" id="KW-1185">Reference proteome</keyword>
<proteinExistence type="predicted"/>
<name>A0A927MPX7_9BACL</name>
<keyword evidence="1" id="KW-0472">Membrane</keyword>
<keyword evidence="1" id="KW-1133">Transmembrane helix</keyword>
<protein>
    <submittedName>
        <fullName evidence="2">ABC-type transport system involved in multi-copper enzyme maturation permease subunit</fullName>
    </submittedName>
</protein>
<feature type="transmembrane region" description="Helical" evidence="1">
    <location>
        <begin position="228"/>
        <end position="249"/>
    </location>
</feature>
<feature type="transmembrane region" description="Helical" evidence="1">
    <location>
        <begin position="105"/>
        <end position="136"/>
    </location>
</feature>
<dbReference type="PANTHER" id="PTHR37305:SF1">
    <property type="entry name" value="MEMBRANE PROTEIN"/>
    <property type="match status" value="1"/>
</dbReference>
<accession>A0A927MPX7</accession>
<reference evidence="2" key="1">
    <citation type="submission" date="2020-10" db="EMBL/GenBank/DDBJ databases">
        <title>Genomic Encyclopedia of Type Strains, Phase IV (KMG-IV): sequencing the most valuable type-strain genomes for metagenomic binning, comparative biology and taxonomic classification.</title>
        <authorList>
            <person name="Goeker M."/>
        </authorList>
    </citation>
    <scope>NUCLEOTIDE SEQUENCE</scope>
    <source>
        <strain evidence="2">DSM 13886</strain>
    </source>
</reference>
<feature type="transmembrane region" description="Helical" evidence="1">
    <location>
        <begin position="156"/>
        <end position="176"/>
    </location>
</feature>
<feature type="transmembrane region" description="Helical" evidence="1">
    <location>
        <begin position="188"/>
        <end position="213"/>
    </location>
</feature>
<feature type="transmembrane region" description="Helical" evidence="1">
    <location>
        <begin position="65"/>
        <end position="84"/>
    </location>
</feature>
<gene>
    <name evidence="2" type="ORF">H4683_002474</name>
</gene>
<comment type="caution">
    <text evidence="2">The sequence shown here is derived from an EMBL/GenBank/DDBJ whole genome shotgun (WGS) entry which is preliminary data.</text>
</comment>
<feature type="transmembrane region" description="Helical" evidence="1">
    <location>
        <begin position="20"/>
        <end position="45"/>
    </location>
</feature>
<organism evidence="2 3">
    <name type="scientific">Sporosarcina limicola</name>
    <dbReference type="NCBI Taxonomy" id="34101"/>
    <lineage>
        <taxon>Bacteria</taxon>
        <taxon>Bacillati</taxon>
        <taxon>Bacillota</taxon>
        <taxon>Bacilli</taxon>
        <taxon>Bacillales</taxon>
        <taxon>Caryophanaceae</taxon>
        <taxon>Sporosarcina</taxon>
    </lineage>
</organism>
<dbReference type="Proteomes" id="UP000658225">
    <property type="component" value="Unassembled WGS sequence"/>
</dbReference>
<dbReference type="EMBL" id="JADBEL010000013">
    <property type="protein sequence ID" value="MBE1555369.1"/>
    <property type="molecule type" value="Genomic_DNA"/>
</dbReference>
<evidence type="ECO:0000313" key="2">
    <source>
        <dbReference type="EMBL" id="MBE1555369.1"/>
    </source>
</evidence>
<sequence>MRSILLSEYERAFKRKKTSIGILVYCFLLTLECVFLYLTGGISFYDANHSVQLNSINTASFFLRELGLFINFILIPMFVVDSFNGEYSSGALRLVLIRPQKRVSLFLAKWIVQASLILALTVFTWLIATIFGQMIMPYVSETNFLNTESMNIFEGLIYSIKFYGLSYVIFLCVIGLSSFMSIVMPNPIMAYMGTVACLIGGVYISGQFIYFVIVSDSVFEVLGNANQYGFYSSLLFLFVISHIMSIGIWNRKQWMG</sequence>
<dbReference type="RefSeq" id="WP_192599101.1">
    <property type="nucleotide sequence ID" value="NZ_JADBEL010000013.1"/>
</dbReference>
<keyword evidence="1" id="KW-0812">Transmembrane</keyword>
<evidence type="ECO:0000256" key="1">
    <source>
        <dbReference type="SAM" id="Phobius"/>
    </source>
</evidence>
<dbReference type="AlphaFoldDB" id="A0A927MPX7"/>
<evidence type="ECO:0000313" key="3">
    <source>
        <dbReference type="Proteomes" id="UP000658225"/>
    </source>
</evidence>